<dbReference type="EMBL" id="JAKROA010000021">
    <property type="protein sequence ID" value="KAL5103087.1"/>
    <property type="molecule type" value="Genomic_DNA"/>
</dbReference>
<reference evidence="1 2" key="1">
    <citation type="journal article" date="2022" name="Front. Cell. Infect. Microbiol.">
        <title>The Genomes of Two Strains of Taenia crassiceps the Animal Model for the Study of Human Cysticercosis.</title>
        <authorList>
            <person name="Bobes R.J."/>
            <person name="Estrada K."/>
            <person name="Rios-Valencia D.G."/>
            <person name="Calderon-Gallegos A."/>
            <person name="de la Torre P."/>
            <person name="Carrero J.C."/>
            <person name="Sanchez-Flores A."/>
            <person name="Laclette J.P."/>
        </authorList>
    </citation>
    <scope>NUCLEOTIDE SEQUENCE [LARGE SCALE GENOMIC DNA]</scope>
    <source>
        <strain evidence="1">WFUcys</strain>
    </source>
</reference>
<comment type="caution">
    <text evidence="1">The sequence shown here is derived from an EMBL/GenBank/DDBJ whole genome shotgun (WGS) entry which is preliminary data.</text>
</comment>
<gene>
    <name evidence="1" type="ORF">TcWFU_007347</name>
</gene>
<evidence type="ECO:0000313" key="2">
    <source>
        <dbReference type="Proteomes" id="UP001651158"/>
    </source>
</evidence>
<keyword evidence="2" id="KW-1185">Reference proteome</keyword>
<organism evidence="1 2">
    <name type="scientific">Taenia crassiceps</name>
    <dbReference type="NCBI Taxonomy" id="6207"/>
    <lineage>
        <taxon>Eukaryota</taxon>
        <taxon>Metazoa</taxon>
        <taxon>Spiralia</taxon>
        <taxon>Lophotrochozoa</taxon>
        <taxon>Platyhelminthes</taxon>
        <taxon>Cestoda</taxon>
        <taxon>Eucestoda</taxon>
        <taxon>Cyclophyllidea</taxon>
        <taxon>Taeniidae</taxon>
        <taxon>Taenia</taxon>
    </lineage>
</organism>
<dbReference type="Proteomes" id="UP001651158">
    <property type="component" value="Unassembled WGS sequence"/>
</dbReference>
<proteinExistence type="predicted"/>
<name>A0ABR4Q0K3_9CEST</name>
<accession>A0ABR4Q0K3</accession>
<evidence type="ECO:0000313" key="1">
    <source>
        <dbReference type="EMBL" id="KAL5103087.1"/>
    </source>
</evidence>
<protein>
    <submittedName>
        <fullName evidence="1">Uncharacterized protein</fullName>
    </submittedName>
</protein>
<sequence length="213" mass="23813">MRLLSKAFINQNWLQLTASSVANPNLHHTSKHFTALLRPFLSMLDKTTWIQFKSTDSKPPTGAPTHVAWTFVPPRLRNIEQSTLTSLKGTSTSCWRNSFVNTESARSTKQPSGLPTAINKGEAFDDGKEEEKVALELHIFLVYENTHFLQHTMLEAVRRWSGESGDRSERMTIGACSVSMALKKPPPMGIRWASDGHPDAKWHQCVGGRQIGS</sequence>